<dbReference type="Proteomes" id="UP000195729">
    <property type="component" value="Chromosome"/>
</dbReference>
<dbReference type="EMBL" id="CP015579">
    <property type="protein sequence ID" value="ARU95465.1"/>
    <property type="molecule type" value="Genomic_DNA"/>
</dbReference>
<evidence type="ECO:0000256" key="1">
    <source>
        <dbReference type="ARBA" id="ARBA00022723"/>
    </source>
</evidence>
<keyword evidence="3" id="KW-0862">Zinc</keyword>
<evidence type="ECO:0000256" key="2">
    <source>
        <dbReference type="ARBA" id="ARBA00022771"/>
    </source>
</evidence>
<evidence type="ECO:0000313" key="7">
    <source>
        <dbReference type="EMBL" id="ARU95465.1"/>
    </source>
</evidence>
<dbReference type="RefSeq" id="WP_087489822.1">
    <property type="nucleotide sequence ID" value="NZ_CP015579.1"/>
</dbReference>
<dbReference type="SUPFAM" id="SSF109635">
    <property type="entry name" value="DnaK suppressor protein DksA, alpha-hairpin domain"/>
    <property type="match status" value="1"/>
</dbReference>
<keyword evidence="2" id="KW-0863">Zinc-finger</keyword>
<reference evidence="9 10" key="1">
    <citation type="submission" date="2016-05" db="EMBL/GenBank/DDBJ databases">
        <title>Complete genome sequence of two 2,5-diketo-D-glunonic acid producing strain Tatumella citrea.</title>
        <authorList>
            <person name="Duan C."/>
            <person name="Yang J."/>
            <person name="Yang S."/>
        </authorList>
    </citation>
    <scope>NUCLEOTIDE SEQUENCE [LARGE SCALE GENOMIC DNA]</scope>
    <source>
        <strain evidence="8 9">ATCC 39140</strain>
        <strain evidence="7 10">DSM 13699</strain>
    </source>
</reference>
<dbReference type="Pfam" id="PF01258">
    <property type="entry name" value="zf-dskA_traR"/>
    <property type="match status" value="1"/>
</dbReference>
<dbReference type="Proteomes" id="UP000195814">
    <property type="component" value="Chromosome"/>
</dbReference>
<feature type="domain" description="DnaK suppressor protein DksA N-terminal" evidence="6">
    <location>
        <begin position="25"/>
        <end position="93"/>
    </location>
</feature>
<dbReference type="EMBL" id="CP015581">
    <property type="protein sequence ID" value="ARU99506.1"/>
    <property type="molecule type" value="Genomic_DNA"/>
</dbReference>
<dbReference type="InterPro" id="IPR000962">
    <property type="entry name" value="Znf_DskA_TraR"/>
</dbReference>
<dbReference type="Gene3D" id="1.20.120.910">
    <property type="entry name" value="DksA, coiled-coil domain"/>
    <property type="match status" value="1"/>
</dbReference>
<evidence type="ECO:0000313" key="9">
    <source>
        <dbReference type="Proteomes" id="UP000195729"/>
    </source>
</evidence>
<dbReference type="AlphaFoldDB" id="A0A1Y0LNB7"/>
<dbReference type="Pfam" id="PF21157">
    <property type="entry name" value="DksA_N"/>
    <property type="match status" value="1"/>
</dbReference>
<keyword evidence="1" id="KW-0479">Metal-binding</keyword>
<organism evidence="7 10">
    <name type="scientific">Tatumella citrea</name>
    <name type="common">Pantoea citrea</name>
    <dbReference type="NCBI Taxonomy" id="53336"/>
    <lineage>
        <taxon>Bacteria</taxon>
        <taxon>Pseudomonadati</taxon>
        <taxon>Pseudomonadota</taxon>
        <taxon>Gammaproteobacteria</taxon>
        <taxon>Enterobacterales</taxon>
        <taxon>Erwiniaceae</taxon>
        <taxon>Tatumella</taxon>
    </lineage>
</organism>
<dbReference type="PROSITE" id="PS51128">
    <property type="entry name" value="ZF_DKSA_2"/>
    <property type="match status" value="1"/>
</dbReference>
<dbReference type="InterPro" id="IPR037187">
    <property type="entry name" value="DnaK_N"/>
</dbReference>
<keyword evidence="9" id="KW-1185">Reference proteome</keyword>
<dbReference type="KEGG" id="tci:A7K98_17970"/>
<gene>
    <name evidence="7" type="ORF">A7K98_17970</name>
    <name evidence="8" type="ORF">A7K99_17955</name>
</gene>
<evidence type="ECO:0000259" key="5">
    <source>
        <dbReference type="Pfam" id="PF01258"/>
    </source>
</evidence>
<feature type="zinc finger region" description="dksA C4-type" evidence="4">
    <location>
        <begin position="102"/>
        <end position="126"/>
    </location>
</feature>
<feature type="domain" description="Zinc finger DksA/TraR C4-type" evidence="5">
    <location>
        <begin position="97"/>
        <end position="132"/>
    </location>
</feature>
<sequence>MTKPTSAEKQQILEMAAEHYMNPQQQEFLRRLLWHERQELLEHIERAKIQLLEQEDTGDEGDIALREESLRLILRQIDRESRLLPKYDAALLRLENGKYGFCIETGDPIGLPRLLLRPTTELSIEAKSKEEKAELHYRKNK</sequence>
<dbReference type="InterPro" id="IPR048489">
    <property type="entry name" value="DksA_N"/>
</dbReference>
<dbReference type="PANTHER" id="PTHR33823">
    <property type="entry name" value="RNA POLYMERASE-BINDING TRANSCRIPTION FACTOR DKSA-RELATED"/>
    <property type="match status" value="1"/>
</dbReference>
<accession>A0A1Y0LNB7</accession>
<dbReference type="SUPFAM" id="SSF57716">
    <property type="entry name" value="Glucocorticoid receptor-like (DNA-binding domain)"/>
    <property type="match status" value="1"/>
</dbReference>
<proteinExistence type="predicted"/>
<dbReference type="GO" id="GO:0008270">
    <property type="term" value="F:zinc ion binding"/>
    <property type="evidence" value="ECO:0007669"/>
    <property type="project" value="UniProtKB-KW"/>
</dbReference>
<dbReference type="PANTHER" id="PTHR33823:SF2">
    <property type="entry name" value="RNA POLYMERASE-BINDING TRANSCRIPTION FACTOR DKSA"/>
    <property type="match status" value="1"/>
</dbReference>
<evidence type="ECO:0000256" key="4">
    <source>
        <dbReference type="PROSITE-ProRule" id="PRU00510"/>
    </source>
</evidence>
<evidence type="ECO:0000256" key="3">
    <source>
        <dbReference type="ARBA" id="ARBA00022833"/>
    </source>
</evidence>
<protein>
    <submittedName>
        <fullName evidence="7">RNA polymerase-binding protein DksA</fullName>
    </submittedName>
</protein>
<evidence type="ECO:0000313" key="10">
    <source>
        <dbReference type="Proteomes" id="UP000195814"/>
    </source>
</evidence>
<name>A0A1Y0LNB7_TATCI</name>
<dbReference type="OrthoDB" id="9803742at2"/>
<evidence type="ECO:0000313" key="8">
    <source>
        <dbReference type="EMBL" id="ARU99506.1"/>
    </source>
</evidence>
<evidence type="ECO:0000259" key="6">
    <source>
        <dbReference type="Pfam" id="PF21157"/>
    </source>
</evidence>